<dbReference type="PATRIC" id="fig|1526658.3.peg.1232"/>
<dbReference type="RefSeq" id="WP_054207593.1">
    <property type="nucleotide sequence ID" value="NZ_LGSZ01000019.1"/>
</dbReference>
<dbReference type="Proteomes" id="UP000037822">
    <property type="component" value="Unassembled WGS sequence"/>
</dbReference>
<reference evidence="1 2" key="1">
    <citation type="submission" date="2015-07" db="EMBL/GenBank/DDBJ databases">
        <title>Whole genome sequencing of Bosea vaviloviae isolated from cave pool.</title>
        <authorList>
            <person name="Tan N.E.H."/>
            <person name="Lee Y.P."/>
            <person name="Gan H.M."/>
            <person name="Barton H."/>
            <person name="Savka M.A."/>
        </authorList>
    </citation>
    <scope>NUCLEOTIDE SEQUENCE [LARGE SCALE GENOMIC DNA]</scope>
    <source>
        <strain evidence="1 2">SD260</strain>
    </source>
</reference>
<dbReference type="EMBL" id="LGSZ01000019">
    <property type="protein sequence ID" value="KPH82493.1"/>
    <property type="molecule type" value="Genomic_DNA"/>
</dbReference>
<accession>A0A0N1F7I8</accession>
<keyword evidence="2" id="KW-1185">Reference proteome</keyword>
<dbReference type="AlphaFoldDB" id="A0A0N1F7I8"/>
<organism evidence="1 2">
    <name type="scientific">Bosea vaviloviae</name>
    <dbReference type="NCBI Taxonomy" id="1526658"/>
    <lineage>
        <taxon>Bacteria</taxon>
        <taxon>Pseudomonadati</taxon>
        <taxon>Pseudomonadota</taxon>
        <taxon>Alphaproteobacteria</taxon>
        <taxon>Hyphomicrobiales</taxon>
        <taxon>Boseaceae</taxon>
        <taxon>Bosea</taxon>
    </lineage>
</organism>
<evidence type="ECO:0000313" key="2">
    <source>
        <dbReference type="Proteomes" id="UP000037822"/>
    </source>
</evidence>
<evidence type="ECO:0000313" key="1">
    <source>
        <dbReference type="EMBL" id="KPH82493.1"/>
    </source>
</evidence>
<proteinExistence type="predicted"/>
<comment type="caution">
    <text evidence="1">The sequence shown here is derived from an EMBL/GenBank/DDBJ whole genome shotgun (WGS) entry which is preliminary data.</text>
</comment>
<sequence length="73" mass="8316">MVDDWVELTPAGESIQEDYAKGKIQVNLANATSIWPMANGFSEIWFFAAGDDARRFYVRETPTEILALRKRHA</sequence>
<protein>
    <submittedName>
        <fullName evidence="1">Uncharacterized protein</fullName>
    </submittedName>
</protein>
<gene>
    <name evidence="1" type="ORF">AE618_03125</name>
</gene>
<name>A0A0N1F7I8_9HYPH</name>